<evidence type="ECO:0000313" key="3">
    <source>
        <dbReference type="Proteomes" id="UP000541558"/>
    </source>
</evidence>
<evidence type="ECO:0000313" key="2">
    <source>
        <dbReference type="EMBL" id="KAF5320095.1"/>
    </source>
</evidence>
<keyword evidence="3" id="KW-1185">Reference proteome</keyword>
<gene>
    <name evidence="2" type="ORF">D9611_010365</name>
</gene>
<feature type="region of interest" description="Disordered" evidence="1">
    <location>
        <begin position="808"/>
        <end position="837"/>
    </location>
</feature>
<accession>A0A8H5F179</accession>
<comment type="caution">
    <text evidence="2">The sequence shown here is derived from an EMBL/GenBank/DDBJ whole genome shotgun (WGS) entry which is preliminary data.</text>
</comment>
<feature type="region of interest" description="Disordered" evidence="1">
    <location>
        <begin position="423"/>
        <end position="453"/>
    </location>
</feature>
<dbReference type="EMBL" id="JAACJK010000171">
    <property type="protein sequence ID" value="KAF5320095.1"/>
    <property type="molecule type" value="Genomic_DNA"/>
</dbReference>
<feature type="compositionally biased region" description="Basic residues" evidence="1">
    <location>
        <begin position="435"/>
        <end position="444"/>
    </location>
</feature>
<name>A0A8H5F179_9AGAR</name>
<evidence type="ECO:0000256" key="1">
    <source>
        <dbReference type="SAM" id="MobiDB-lite"/>
    </source>
</evidence>
<proteinExistence type="predicted"/>
<dbReference type="GO" id="GO:0005811">
    <property type="term" value="C:lipid droplet"/>
    <property type="evidence" value="ECO:0007669"/>
    <property type="project" value="TreeGrafter"/>
</dbReference>
<dbReference type="AlphaFoldDB" id="A0A8H5F179"/>
<reference evidence="2 3" key="1">
    <citation type="journal article" date="2020" name="ISME J.">
        <title>Uncovering the hidden diversity of litter-decomposition mechanisms in mushroom-forming fungi.</title>
        <authorList>
            <person name="Floudas D."/>
            <person name="Bentzer J."/>
            <person name="Ahren D."/>
            <person name="Johansson T."/>
            <person name="Persson P."/>
            <person name="Tunlid A."/>
        </authorList>
    </citation>
    <scope>NUCLEOTIDE SEQUENCE [LARGE SCALE GENOMIC DNA]</scope>
    <source>
        <strain evidence="2 3">CBS 175.51</strain>
    </source>
</reference>
<dbReference type="InterPro" id="IPR053056">
    <property type="entry name" value="Lipid_Metab_Assoc_Protein"/>
</dbReference>
<feature type="region of interest" description="Disordered" evidence="1">
    <location>
        <begin position="537"/>
        <end position="562"/>
    </location>
</feature>
<sequence>MPSNPPQDVVAIFHTSFHPTRGNVLDWYFSVDNDLDVDNLGLEFSALPSGLHQLDEDVVYFTTTGKSKSAVKPQTYHAIALFRRRRTTHPLYRGFLLGSLGVLVAGPGEYGPRARSWRHLPALREVAERCYSRPGSEPSLTEGKLVDLGAPEGGDWFEPAREYFESRKARALGTQESWTNWKDEIYDEVRSWMCSGDRGTSCAVHSTPATLTDISPTLALPSLLTLLGPASLTLYRHLLTRKRILIYTKPPVEYACVLCYAAVDMVRSIQEGEQLIQQGYKDDADEEAKITLIPPKHVPGEATRVLGMVTLHDLLGSKFTDENDTDADDEEGSGGRGWIACTTDALFLEKPAYYDLLIDLTSVGVSSSSTVAFTTSKSSPGSSTTTPGPTTASWMFGANSAPTIGGRIRPTMYVSVPKSPLPIPIQAPTLPAGKSKSKGKKKKGPKENKKPVHYKRVLSRWAWSDARLWGELDKVLRAPPNSSSTYSNGKDKSRSANATESGEGTEGLSLSSVITTSKAQCKSCGAAVGLAPSASAGGTSLHTTTEGDNDTSPTPGAAFGEKPGAAATGAGAWLADAWQLYEDVCLVCAGAWMGTLRTRNLGLGLSADGEGYGEYPASSGGAGGAGGSILKRSVSTPLHPSGAGAGRGEYRAVTMPAVRRDGHGHAHTRSVSASAAGEARKREKYAALLEEGVEQAGDFGHTHTHGETSHIDAAAAVGVSNEAEPQPNQDAGDHYHDHDFTLVAPPTPDTREGLDILLHTAALHAVFPSNLNLADAVTKTEGILTVLDGYADTVVGVLRRRVLGDIGNGSGFMERAEESEGDGEGEGGTAEEGGHTRAQTSAIELTSTAAGGGGGVSSRRSVSPPAAIIRTASGGKKKIKAMTMTVTPRDLLSLDLNPLSAVDVKYLESVQREYASRVHVVAVGSQSEEPVAPFEVVEEVHVGLVVKRGWRDLVGVVFGL</sequence>
<feature type="compositionally biased region" description="Polar residues" evidence="1">
    <location>
        <begin position="537"/>
        <end position="554"/>
    </location>
</feature>
<feature type="region of interest" description="Disordered" evidence="1">
    <location>
        <begin position="477"/>
        <end position="507"/>
    </location>
</feature>
<protein>
    <submittedName>
        <fullName evidence="2">Uncharacterized protein</fullName>
    </submittedName>
</protein>
<dbReference type="Proteomes" id="UP000541558">
    <property type="component" value="Unassembled WGS sequence"/>
</dbReference>
<dbReference type="InterPro" id="IPR018626">
    <property type="entry name" value="LCHN/Anr2"/>
</dbReference>
<dbReference type="PANTHER" id="PTHR28153">
    <property type="entry name" value="PROTEIN, PUTATIVE-RELATED"/>
    <property type="match status" value="1"/>
</dbReference>
<dbReference type="PANTHER" id="PTHR28153:SF1">
    <property type="entry name" value="DUF4484 DOMAIN-CONTAINING PROTEIN"/>
    <property type="match status" value="1"/>
</dbReference>
<feature type="compositionally biased region" description="Low complexity" evidence="1">
    <location>
        <begin position="372"/>
        <end position="391"/>
    </location>
</feature>
<dbReference type="OrthoDB" id="2152680at2759"/>
<dbReference type="Pfam" id="PF09804">
    <property type="entry name" value="DENND11"/>
    <property type="match status" value="1"/>
</dbReference>
<feature type="region of interest" description="Disordered" evidence="1">
    <location>
        <begin position="372"/>
        <end position="395"/>
    </location>
</feature>
<organism evidence="2 3">
    <name type="scientific">Ephemerocybe angulata</name>
    <dbReference type="NCBI Taxonomy" id="980116"/>
    <lineage>
        <taxon>Eukaryota</taxon>
        <taxon>Fungi</taxon>
        <taxon>Dikarya</taxon>
        <taxon>Basidiomycota</taxon>
        <taxon>Agaricomycotina</taxon>
        <taxon>Agaricomycetes</taxon>
        <taxon>Agaricomycetidae</taxon>
        <taxon>Agaricales</taxon>
        <taxon>Agaricineae</taxon>
        <taxon>Psathyrellaceae</taxon>
        <taxon>Ephemerocybe</taxon>
    </lineage>
</organism>